<dbReference type="Pfam" id="PF00248">
    <property type="entry name" value="Aldo_ket_red"/>
    <property type="match status" value="1"/>
</dbReference>
<sequence>MSFFSPKAQSLIDATKCSYKQLGRSGLRVSVPILGGMGFGSPDGPLKWALDEDEAFPLLKAAWDRGINTWDTANNYSNGASEVIMGKALRHYGIPRHKVILMTKCWAFVGESDDVPGFFPPVGPKMDLIAATPDYINQSGEQPYAEFLWNISIDSRAGLSRQAIFNAVEASLARLQTSYIDVLQIHKFDPSVPLEETMQALHDLVRMGKVRYLGGSSMRATEFALMQFVAEKKGWTKFVSMQNQYSLLYREEEREMNYFCNMTGVGLIPYSPLCRGHLARRPDQRGSSLRSAREVASGAMRQTGWGEVDESIIRRVEEVADKRGWTMSDVALAWIEKRVASPIVGVTSIERLDDALSARGKQLTPEEELYLEELYQPKPHLL</sequence>
<dbReference type="CDD" id="cd19079">
    <property type="entry name" value="AKR_EcYajO-like"/>
    <property type="match status" value="1"/>
</dbReference>
<proteinExistence type="inferred from homology"/>
<dbReference type="InterPro" id="IPR050523">
    <property type="entry name" value="AKR_Detox_Biosynth"/>
</dbReference>
<keyword evidence="6" id="KW-1185">Reference proteome</keyword>
<feature type="domain" description="NADP-dependent oxidoreductase" evidence="4">
    <location>
        <begin position="33"/>
        <end position="374"/>
    </location>
</feature>
<dbReference type="HOGENOM" id="CLU_023205_2_0_1"/>
<dbReference type="InterPro" id="IPR023210">
    <property type="entry name" value="NADP_OxRdtase_dom"/>
</dbReference>
<dbReference type="SUPFAM" id="SSF51430">
    <property type="entry name" value="NAD(P)-linked oxidoreductase"/>
    <property type="match status" value="1"/>
</dbReference>
<keyword evidence="3" id="KW-0560">Oxidoreductase</keyword>
<dbReference type="STRING" id="1168221.R7Z3J9"/>
<evidence type="ECO:0000256" key="3">
    <source>
        <dbReference type="ARBA" id="ARBA00023002"/>
    </source>
</evidence>
<reference evidence="6" key="1">
    <citation type="submission" date="2012-06" db="EMBL/GenBank/DDBJ databases">
        <title>The genome sequence of Coniosporium apollinis CBS 100218.</title>
        <authorList>
            <consortium name="The Broad Institute Genome Sequencing Platform"/>
            <person name="Cuomo C."/>
            <person name="Gorbushina A."/>
            <person name="Noack S."/>
            <person name="Walker B."/>
            <person name="Young S.K."/>
            <person name="Zeng Q."/>
            <person name="Gargeya S."/>
            <person name="Fitzgerald M."/>
            <person name="Haas B."/>
            <person name="Abouelleil A."/>
            <person name="Alvarado L."/>
            <person name="Arachchi H.M."/>
            <person name="Berlin A.M."/>
            <person name="Chapman S.B."/>
            <person name="Goldberg J."/>
            <person name="Griggs A."/>
            <person name="Gujja S."/>
            <person name="Hansen M."/>
            <person name="Howarth C."/>
            <person name="Imamovic A."/>
            <person name="Larimer J."/>
            <person name="McCowan C."/>
            <person name="Montmayeur A."/>
            <person name="Murphy C."/>
            <person name="Neiman D."/>
            <person name="Pearson M."/>
            <person name="Priest M."/>
            <person name="Roberts A."/>
            <person name="Saif S."/>
            <person name="Shea T."/>
            <person name="Sisk P."/>
            <person name="Sykes S."/>
            <person name="Wortman J."/>
            <person name="Nusbaum C."/>
            <person name="Birren B."/>
        </authorList>
    </citation>
    <scope>NUCLEOTIDE SEQUENCE [LARGE SCALE GENOMIC DNA]</scope>
    <source>
        <strain evidence="6">CBS 100218</strain>
    </source>
</reference>
<comment type="similarity">
    <text evidence="1">Belongs to the aldo/keto reductase family.</text>
</comment>
<dbReference type="PANTHER" id="PTHR43364">
    <property type="entry name" value="NADH-SPECIFIC METHYLGLYOXAL REDUCTASE-RELATED"/>
    <property type="match status" value="1"/>
</dbReference>
<dbReference type="eggNOG" id="KOG1575">
    <property type="taxonomic scope" value="Eukaryota"/>
</dbReference>
<evidence type="ECO:0000256" key="2">
    <source>
        <dbReference type="ARBA" id="ARBA00022857"/>
    </source>
</evidence>
<dbReference type="Proteomes" id="UP000016924">
    <property type="component" value="Unassembled WGS sequence"/>
</dbReference>
<dbReference type="RefSeq" id="XP_007783980.1">
    <property type="nucleotide sequence ID" value="XM_007785790.1"/>
</dbReference>
<name>R7Z3J9_CONA1</name>
<evidence type="ECO:0000259" key="4">
    <source>
        <dbReference type="Pfam" id="PF00248"/>
    </source>
</evidence>
<keyword evidence="2" id="KW-0521">NADP</keyword>
<gene>
    <name evidence="5" type="ORF">W97_07921</name>
</gene>
<evidence type="ECO:0000313" key="6">
    <source>
        <dbReference type="Proteomes" id="UP000016924"/>
    </source>
</evidence>
<protein>
    <recommendedName>
        <fullName evidence="4">NADP-dependent oxidoreductase domain-containing protein</fullName>
    </recommendedName>
</protein>
<evidence type="ECO:0000256" key="1">
    <source>
        <dbReference type="ARBA" id="ARBA00007905"/>
    </source>
</evidence>
<dbReference type="Gene3D" id="3.20.20.100">
    <property type="entry name" value="NADP-dependent oxidoreductase domain"/>
    <property type="match status" value="1"/>
</dbReference>
<dbReference type="OMA" id="FLWNISI"/>
<evidence type="ECO:0000313" key="5">
    <source>
        <dbReference type="EMBL" id="EON68663.1"/>
    </source>
</evidence>
<accession>R7Z3J9</accession>
<dbReference type="OrthoDB" id="48988at2759"/>
<dbReference type="AlphaFoldDB" id="R7Z3J9"/>
<dbReference type="PANTHER" id="PTHR43364:SF9">
    <property type="entry name" value="OXIDOREDUCTASE"/>
    <property type="match status" value="1"/>
</dbReference>
<dbReference type="GO" id="GO:0016491">
    <property type="term" value="F:oxidoreductase activity"/>
    <property type="evidence" value="ECO:0007669"/>
    <property type="project" value="UniProtKB-KW"/>
</dbReference>
<dbReference type="EMBL" id="JH767599">
    <property type="protein sequence ID" value="EON68663.1"/>
    <property type="molecule type" value="Genomic_DNA"/>
</dbReference>
<dbReference type="GeneID" id="19905232"/>
<organism evidence="5 6">
    <name type="scientific">Coniosporium apollinis (strain CBS 100218)</name>
    <name type="common">Rock-inhabiting black yeast</name>
    <dbReference type="NCBI Taxonomy" id="1168221"/>
    <lineage>
        <taxon>Eukaryota</taxon>
        <taxon>Fungi</taxon>
        <taxon>Dikarya</taxon>
        <taxon>Ascomycota</taxon>
        <taxon>Pezizomycotina</taxon>
        <taxon>Dothideomycetes</taxon>
        <taxon>Dothideomycetes incertae sedis</taxon>
        <taxon>Coniosporium</taxon>
    </lineage>
</organism>
<dbReference type="InterPro" id="IPR036812">
    <property type="entry name" value="NAD(P)_OxRdtase_dom_sf"/>
</dbReference>